<protein>
    <submittedName>
        <fullName evidence="1">Uncharacterized protein</fullName>
    </submittedName>
</protein>
<proteinExistence type="predicted"/>
<dbReference type="Proteomes" id="UP000000759">
    <property type="component" value="Chromosome 17"/>
</dbReference>
<name>B7G792_PHATC</name>
<dbReference type="AlphaFoldDB" id="B7G792"/>
<sequence length="319" mass="35206">MLWRSTTNVSQGHVNATLLAFANTKAQTIRQWVEIFYWLQDKRPGDSCRGVTVEYLAEHKVPVVLIERRMEEVVSSEIPDSNTSKVIKQHTQAWVKRILVELGICPFTKTTKMSGQGLMDLGISPGSIAYHSSFAKVDQICFLMADTWEAISDMIAAGPSGKEGVSSILLAAPDFDDDFDLWSGPIFAMLEAGVLAASAEKEVGIVCFHPKYATPDGSSWPGFGHMHSVPRLKTWLLEDEPSCPLSDEEIAAGGAWQRRTPHATINVLRADQLSAAEGRRKSIHLYSENIRKLVGGNGIGSEKLQEDLDRERSIHLSES</sequence>
<dbReference type="PaxDb" id="2850-Phatr48470"/>
<keyword evidence="2" id="KW-1185">Reference proteome</keyword>
<dbReference type="Pfam" id="PF07209">
    <property type="entry name" value="DUF1415"/>
    <property type="match status" value="1"/>
</dbReference>
<dbReference type="HOGENOM" id="CLU_872804_0_0_1"/>
<dbReference type="InParanoid" id="B7G792"/>
<evidence type="ECO:0000313" key="1">
    <source>
        <dbReference type="EMBL" id="EEC45725.1"/>
    </source>
</evidence>
<dbReference type="OrthoDB" id="187753at2759"/>
<evidence type="ECO:0000313" key="2">
    <source>
        <dbReference type="Proteomes" id="UP000000759"/>
    </source>
</evidence>
<dbReference type="eggNOG" id="ENOG502SHHX">
    <property type="taxonomic scope" value="Eukaryota"/>
</dbReference>
<accession>B7G792</accession>
<dbReference type="GeneID" id="7203758"/>
<dbReference type="RefSeq" id="XP_002182989.1">
    <property type="nucleotide sequence ID" value="XM_002182953.1"/>
</dbReference>
<reference evidence="2" key="2">
    <citation type="submission" date="2008-08" db="EMBL/GenBank/DDBJ databases">
        <authorList>
            <consortium name="Diatom Consortium"/>
            <person name="Grigoriev I."/>
            <person name="Grimwood J."/>
            <person name="Kuo A."/>
            <person name="Otillar R.P."/>
            <person name="Salamov A."/>
            <person name="Detter J.C."/>
            <person name="Lindquist E."/>
            <person name="Shapiro H."/>
            <person name="Lucas S."/>
            <person name="Glavina del Rio T."/>
            <person name="Pitluck S."/>
            <person name="Rokhsar D."/>
            <person name="Bowler C."/>
        </authorList>
    </citation>
    <scope>GENOME REANNOTATION</scope>
    <source>
        <strain evidence="2">CCAP 1055/1</strain>
    </source>
</reference>
<reference evidence="1 2" key="1">
    <citation type="journal article" date="2008" name="Nature">
        <title>The Phaeodactylum genome reveals the evolutionary history of diatom genomes.</title>
        <authorList>
            <person name="Bowler C."/>
            <person name="Allen A.E."/>
            <person name="Badger J.H."/>
            <person name="Grimwood J."/>
            <person name="Jabbari K."/>
            <person name="Kuo A."/>
            <person name="Maheswari U."/>
            <person name="Martens C."/>
            <person name="Maumus F."/>
            <person name="Otillar R.P."/>
            <person name="Rayko E."/>
            <person name="Salamov A."/>
            <person name="Vandepoele K."/>
            <person name="Beszteri B."/>
            <person name="Gruber A."/>
            <person name="Heijde M."/>
            <person name="Katinka M."/>
            <person name="Mock T."/>
            <person name="Valentin K."/>
            <person name="Verret F."/>
            <person name="Berges J.A."/>
            <person name="Brownlee C."/>
            <person name="Cadoret J.P."/>
            <person name="Chiovitti A."/>
            <person name="Choi C.J."/>
            <person name="Coesel S."/>
            <person name="De Martino A."/>
            <person name="Detter J.C."/>
            <person name="Durkin C."/>
            <person name="Falciatore A."/>
            <person name="Fournet J."/>
            <person name="Haruta M."/>
            <person name="Huysman M.J."/>
            <person name="Jenkins B.D."/>
            <person name="Jiroutova K."/>
            <person name="Jorgensen R.E."/>
            <person name="Joubert Y."/>
            <person name="Kaplan A."/>
            <person name="Kroger N."/>
            <person name="Kroth P.G."/>
            <person name="La Roche J."/>
            <person name="Lindquist E."/>
            <person name="Lommer M."/>
            <person name="Martin-Jezequel V."/>
            <person name="Lopez P.J."/>
            <person name="Lucas S."/>
            <person name="Mangogna M."/>
            <person name="McGinnis K."/>
            <person name="Medlin L.K."/>
            <person name="Montsant A."/>
            <person name="Oudot-Le Secq M.P."/>
            <person name="Napoli C."/>
            <person name="Obornik M."/>
            <person name="Parker M.S."/>
            <person name="Petit J.L."/>
            <person name="Porcel B.M."/>
            <person name="Poulsen N."/>
            <person name="Robison M."/>
            <person name="Rychlewski L."/>
            <person name="Rynearson T.A."/>
            <person name="Schmutz J."/>
            <person name="Shapiro H."/>
            <person name="Siaut M."/>
            <person name="Stanley M."/>
            <person name="Sussman M.R."/>
            <person name="Taylor A.R."/>
            <person name="Vardi A."/>
            <person name="von Dassow P."/>
            <person name="Vyverman W."/>
            <person name="Willis A."/>
            <person name="Wyrwicz L.S."/>
            <person name="Rokhsar D.S."/>
            <person name="Weissenbach J."/>
            <person name="Armbrust E.V."/>
            <person name="Green B.R."/>
            <person name="Van de Peer Y."/>
            <person name="Grigoriev I.V."/>
        </authorList>
    </citation>
    <scope>NUCLEOTIDE SEQUENCE [LARGE SCALE GENOMIC DNA]</scope>
    <source>
        <strain evidence="1 2">CCAP 1055/1</strain>
    </source>
</reference>
<gene>
    <name evidence="1" type="ORF">PHATRDRAFT_48470</name>
</gene>
<dbReference type="EMBL" id="CM000619">
    <property type="protein sequence ID" value="EEC45725.1"/>
    <property type="molecule type" value="Genomic_DNA"/>
</dbReference>
<organism evidence="1 2">
    <name type="scientific">Phaeodactylum tricornutum (strain CCAP 1055/1)</name>
    <dbReference type="NCBI Taxonomy" id="556484"/>
    <lineage>
        <taxon>Eukaryota</taxon>
        <taxon>Sar</taxon>
        <taxon>Stramenopiles</taxon>
        <taxon>Ochrophyta</taxon>
        <taxon>Bacillariophyta</taxon>
        <taxon>Bacillariophyceae</taxon>
        <taxon>Bacillariophycidae</taxon>
        <taxon>Naviculales</taxon>
        <taxon>Phaeodactylaceae</taxon>
        <taxon>Phaeodactylum</taxon>
    </lineage>
</organism>
<dbReference type="KEGG" id="pti:PHATRDRAFT_48470"/>
<dbReference type="InterPro" id="IPR009858">
    <property type="entry name" value="DUF1415"/>
</dbReference>